<protein>
    <submittedName>
        <fullName evidence="4">RNA polymerase sigma-70 factor</fullName>
    </submittedName>
</protein>
<dbReference type="Proteomes" id="UP000481087">
    <property type="component" value="Unassembled WGS sequence"/>
</dbReference>
<dbReference type="NCBIfam" id="TIGR02937">
    <property type="entry name" value="sigma70-ECF"/>
    <property type="match status" value="1"/>
</dbReference>
<dbReference type="InterPro" id="IPR052704">
    <property type="entry name" value="ECF_Sigma-70_Domain"/>
</dbReference>
<dbReference type="EMBL" id="WTUZ01000014">
    <property type="protein sequence ID" value="MZQ82406.1"/>
    <property type="molecule type" value="Genomic_DNA"/>
</dbReference>
<organism evidence="4 5">
    <name type="scientific">Paenibacillus silvestris</name>
    <dbReference type="NCBI Taxonomy" id="2606219"/>
    <lineage>
        <taxon>Bacteria</taxon>
        <taxon>Bacillati</taxon>
        <taxon>Bacillota</taxon>
        <taxon>Bacilli</taxon>
        <taxon>Bacillales</taxon>
        <taxon>Paenibacillaceae</taxon>
        <taxon>Paenibacillus</taxon>
    </lineage>
</organism>
<name>A0A6L8UYV7_9BACL</name>
<accession>A0A6L8UYV7</accession>
<dbReference type="Gene3D" id="1.10.10.10">
    <property type="entry name" value="Winged helix-like DNA-binding domain superfamily/Winged helix DNA-binding domain"/>
    <property type="match status" value="1"/>
</dbReference>
<dbReference type="InterPro" id="IPR014303">
    <property type="entry name" value="RNA_pol_sigma-70_ECF"/>
</dbReference>
<dbReference type="SUPFAM" id="SSF88659">
    <property type="entry name" value="Sigma3 and sigma4 domains of RNA polymerase sigma factors"/>
    <property type="match status" value="1"/>
</dbReference>
<dbReference type="PANTHER" id="PTHR30173:SF36">
    <property type="entry name" value="ECF RNA POLYMERASE SIGMA FACTOR SIGJ"/>
    <property type="match status" value="1"/>
</dbReference>
<dbReference type="SUPFAM" id="SSF54427">
    <property type="entry name" value="NTF2-like"/>
    <property type="match status" value="1"/>
</dbReference>
<dbReference type="AlphaFoldDB" id="A0A6L8UYV7"/>
<proteinExistence type="predicted"/>
<dbReference type="GO" id="GO:0003677">
    <property type="term" value="F:DNA binding"/>
    <property type="evidence" value="ECO:0007669"/>
    <property type="project" value="InterPro"/>
</dbReference>
<dbReference type="PANTHER" id="PTHR30173">
    <property type="entry name" value="SIGMA 19 FACTOR"/>
    <property type="match status" value="1"/>
</dbReference>
<dbReference type="InterPro" id="IPR007627">
    <property type="entry name" value="RNA_pol_sigma70_r2"/>
</dbReference>
<dbReference type="InterPro" id="IPR013324">
    <property type="entry name" value="RNA_pol_sigma_r3/r4-like"/>
</dbReference>
<reference evidence="4 5" key="1">
    <citation type="submission" date="2019-12" db="EMBL/GenBank/DDBJ databases">
        <title>Paenibacillus sp. nov. sp. isolated from soil.</title>
        <authorList>
            <person name="Kim J."/>
            <person name="Jeong S.E."/>
            <person name="Jung H.S."/>
            <person name="Jeon C.O."/>
        </authorList>
    </citation>
    <scope>NUCLEOTIDE SEQUENCE [LARGE SCALE GENOMIC DNA]</scope>
    <source>
        <strain evidence="4 5">5J-6</strain>
    </source>
</reference>
<dbReference type="InterPro" id="IPR013325">
    <property type="entry name" value="RNA_pol_sigma_r2"/>
</dbReference>
<dbReference type="NCBIfam" id="TIGR02957">
    <property type="entry name" value="SigX4"/>
    <property type="match status" value="1"/>
</dbReference>
<comment type="caution">
    <text evidence="4">The sequence shown here is derived from an EMBL/GenBank/DDBJ whole genome shotgun (WGS) entry which is preliminary data.</text>
</comment>
<dbReference type="InterPro" id="IPR014284">
    <property type="entry name" value="RNA_pol_sigma-70_dom"/>
</dbReference>
<dbReference type="GO" id="GO:0006352">
    <property type="term" value="P:DNA-templated transcription initiation"/>
    <property type="evidence" value="ECO:0007669"/>
    <property type="project" value="InterPro"/>
</dbReference>
<dbReference type="Pfam" id="PF04542">
    <property type="entry name" value="Sigma70_r2"/>
    <property type="match status" value="1"/>
</dbReference>
<gene>
    <name evidence="4" type="ORF">GQF01_09830</name>
</gene>
<dbReference type="GO" id="GO:0016987">
    <property type="term" value="F:sigma factor activity"/>
    <property type="evidence" value="ECO:0007669"/>
    <property type="project" value="InterPro"/>
</dbReference>
<dbReference type="SUPFAM" id="SSF88946">
    <property type="entry name" value="Sigma2 domain of RNA polymerase sigma factors"/>
    <property type="match status" value="1"/>
</dbReference>
<comment type="subunit">
    <text evidence="1">Interacts transiently with the RNA polymerase catalytic core formed by RpoA, RpoB, RpoC and RpoZ (2 alpha, 1 beta, 1 beta' and 1 omega subunit) to form the RNA polymerase holoenzyme that can initiate transcription.</text>
</comment>
<feature type="domain" description="RNA polymerase sigma-70 region 2" evidence="2">
    <location>
        <begin position="10"/>
        <end position="75"/>
    </location>
</feature>
<evidence type="ECO:0000259" key="2">
    <source>
        <dbReference type="Pfam" id="PF04542"/>
    </source>
</evidence>
<dbReference type="RefSeq" id="WP_161406630.1">
    <property type="nucleotide sequence ID" value="NZ_WTUZ01000014.1"/>
</dbReference>
<dbReference type="NCBIfam" id="NF007214">
    <property type="entry name" value="PRK09636.1"/>
    <property type="match status" value="1"/>
</dbReference>
<sequence>METAGNAEQMYTAYKPLLFTLAYRMLGSVMDAEDIVQETFLYMNERNPQGIQNPKAYLCKMVTNRCIDNLRSASKIREVYVGPWLPEPLVGTERARDAPELFYTQKESLSTAYLLLLQQLTWVERAVFLLREVLQYDYEEIADIVEKSSVNCRQIFRRAKSAISAFANQDDENMGMGSIRLKQPVEDQANAIVEQFVHALISGNMAQLLSIVKTEAVLYSDGGGKVRAAIRPIEGAERIAMFLSGVLSKVPSGFSFELATVNGQLGVVAYQDRQPNNVMTFHIEDGQIAAVYLVVNPDKLRHVADETV</sequence>
<dbReference type="Pfam" id="PF08281">
    <property type="entry name" value="Sigma70_r4_2"/>
    <property type="match status" value="1"/>
</dbReference>
<dbReference type="InterPro" id="IPR036388">
    <property type="entry name" value="WH-like_DNA-bd_sf"/>
</dbReference>
<dbReference type="InterPro" id="IPR013249">
    <property type="entry name" value="RNA_pol_sigma70_r4_t2"/>
</dbReference>
<dbReference type="Gene3D" id="3.10.450.50">
    <property type="match status" value="1"/>
</dbReference>
<dbReference type="Gene3D" id="1.10.1740.10">
    <property type="match status" value="1"/>
</dbReference>
<evidence type="ECO:0000259" key="3">
    <source>
        <dbReference type="Pfam" id="PF08281"/>
    </source>
</evidence>
<feature type="domain" description="RNA polymerase sigma factor 70 region 4 type 2" evidence="3">
    <location>
        <begin position="112"/>
        <end position="162"/>
    </location>
</feature>
<evidence type="ECO:0000313" key="4">
    <source>
        <dbReference type="EMBL" id="MZQ82406.1"/>
    </source>
</evidence>
<dbReference type="InterPro" id="IPR032710">
    <property type="entry name" value="NTF2-like_dom_sf"/>
</dbReference>
<evidence type="ECO:0000256" key="1">
    <source>
        <dbReference type="ARBA" id="ARBA00011344"/>
    </source>
</evidence>
<keyword evidence="5" id="KW-1185">Reference proteome</keyword>
<evidence type="ECO:0000313" key="5">
    <source>
        <dbReference type="Proteomes" id="UP000481087"/>
    </source>
</evidence>